<sequence>MFIDLKVHISFPSDSLTHAAINNCEVFSFKQNDIILDRAGTAIFVLKG</sequence>
<name>A0A1I0S7A0_9BACT</name>
<protein>
    <submittedName>
        <fullName evidence="1">Uncharacterized protein</fullName>
    </submittedName>
</protein>
<organism evidence="1 2">
    <name type="scientific">Chitinophaga arvensicola</name>
    <dbReference type="NCBI Taxonomy" id="29529"/>
    <lineage>
        <taxon>Bacteria</taxon>
        <taxon>Pseudomonadati</taxon>
        <taxon>Bacteroidota</taxon>
        <taxon>Chitinophagia</taxon>
        <taxon>Chitinophagales</taxon>
        <taxon>Chitinophagaceae</taxon>
        <taxon>Chitinophaga</taxon>
    </lineage>
</organism>
<dbReference type="EMBL" id="FOJG01000002">
    <property type="protein sequence ID" value="SEW51624.1"/>
    <property type="molecule type" value="Genomic_DNA"/>
</dbReference>
<keyword evidence="2" id="KW-1185">Reference proteome</keyword>
<dbReference type="AlphaFoldDB" id="A0A1I0S7A0"/>
<gene>
    <name evidence="1" type="ORF">SAMN04488122_4386</name>
</gene>
<proteinExistence type="predicted"/>
<dbReference type="RefSeq" id="WP_177192280.1">
    <property type="nucleotide sequence ID" value="NZ_FOJG01000002.1"/>
</dbReference>
<evidence type="ECO:0000313" key="1">
    <source>
        <dbReference type="EMBL" id="SEW51624.1"/>
    </source>
</evidence>
<accession>A0A1I0S7A0</accession>
<dbReference type="Proteomes" id="UP000199310">
    <property type="component" value="Unassembled WGS sequence"/>
</dbReference>
<reference evidence="2" key="1">
    <citation type="submission" date="2016-10" db="EMBL/GenBank/DDBJ databases">
        <authorList>
            <person name="Varghese N."/>
            <person name="Submissions S."/>
        </authorList>
    </citation>
    <scope>NUCLEOTIDE SEQUENCE [LARGE SCALE GENOMIC DNA]</scope>
    <source>
        <strain evidence="2">DSM 3695</strain>
    </source>
</reference>
<evidence type="ECO:0000313" key="2">
    <source>
        <dbReference type="Proteomes" id="UP000199310"/>
    </source>
</evidence>